<name>A0AB34IQU7_PRYPA</name>
<accession>A0AB34IQU7</accession>
<proteinExistence type="predicted"/>
<organism evidence="2 3">
    <name type="scientific">Prymnesium parvum</name>
    <name type="common">Toxic golden alga</name>
    <dbReference type="NCBI Taxonomy" id="97485"/>
    <lineage>
        <taxon>Eukaryota</taxon>
        <taxon>Haptista</taxon>
        <taxon>Haptophyta</taxon>
        <taxon>Prymnesiophyceae</taxon>
        <taxon>Prymnesiales</taxon>
        <taxon>Prymnesiaceae</taxon>
        <taxon>Prymnesium</taxon>
    </lineage>
</organism>
<protein>
    <recommendedName>
        <fullName evidence="4">Calmodulin-lysine N-methyltransferase</fullName>
    </recommendedName>
</protein>
<dbReference type="InterPro" id="IPR019410">
    <property type="entry name" value="Methyltransf_16"/>
</dbReference>
<evidence type="ECO:0008006" key="4">
    <source>
        <dbReference type="Google" id="ProtNLM"/>
    </source>
</evidence>
<feature type="region of interest" description="Disordered" evidence="1">
    <location>
        <begin position="293"/>
        <end position="333"/>
    </location>
</feature>
<reference evidence="2 3" key="1">
    <citation type="journal article" date="2024" name="Science">
        <title>Giant polyketide synthase enzymes in the biosynthesis of giant marine polyether toxins.</title>
        <authorList>
            <person name="Fallon T.R."/>
            <person name="Shende V.V."/>
            <person name="Wierzbicki I.H."/>
            <person name="Pendleton A.L."/>
            <person name="Watervoot N.F."/>
            <person name="Auber R.P."/>
            <person name="Gonzalez D.J."/>
            <person name="Wisecaver J.H."/>
            <person name="Moore B.S."/>
        </authorList>
    </citation>
    <scope>NUCLEOTIDE SEQUENCE [LARGE SCALE GENOMIC DNA]</scope>
    <source>
        <strain evidence="2 3">12B1</strain>
    </source>
</reference>
<dbReference type="Proteomes" id="UP001515480">
    <property type="component" value="Unassembled WGS sequence"/>
</dbReference>
<dbReference type="EMBL" id="JBGBPQ010000021">
    <property type="protein sequence ID" value="KAL1503928.1"/>
    <property type="molecule type" value="Genomic_DNA"/>
</dbReference>
<dbReference type="CDD" id="cd02440">
    <property type="entry name" value="AdoMet_MTases"/>
    <property type="match status" value="1"/>
</dbReference>
<evidence type="ECO:0000313" key="3">
    <source>
        <dbReference type="Proteomes" id="UP001515480"/>
    </source>
</evidence>
<comment type="caution">
    <text evidence="2">The sequence shown here is derived from an EMBL/GenBank/DDBJ whole genome shotgun (WGS) entry which is preliminary data.</text>
</comment>
<sequence>MARRLATAPVAYAGGIAALAALLFDEHVDPVPWRTVHHHVVSPSLPSPLQLRLRAKARPPPIGCADWPAGRVLLQLLLDGERLPPPTAPPPTVLELGSGVGTTAIGLALARGSARVVATDSCDEALANLRRNAAAHGIAAPRLLACAWDARGGEEALASCPVPAAEVSHVVAADIVYCGGAEAGLAATLAAILRRRPDASVTLLLVDRFSGGAVAALAMEAGVDHRSCAVDPAIVAFRRSCEVHGLEATWAPVPEEVCRRVVATQTVWTRFVWWLAGYWEGFQVYSVRLAQNSSPQPERSLASPSGGWREGGLATEDGTSGRPGHVTAPPASE</sequence>
<dbReference type="InterPro" id="IPR029063">
    <property type="entry name" value="SAM-dependent_MTases_sf"/>
</dbReference>
<keyword evidence="3" id="KW-1185">Reference proteome</keyword>
<evidence type="ECO:0000256" key="1">
    <source>
        <dbReference type="SAM" id="MobiDB-lite"/>
    </source>
</evidence>
<dbReference type="SUPFAM" id="SSF53335">
    <property type="entry name" value="S-adenosyl-L-methionine-dependent methyltransferases"/>
    <property type="match status" value="1"/>
</dbReference>
<dbReference type="AlphaFoldDB" id="A0AB34IQU7"/>
<evidence type="ECO:0000313" key="2">
    <source>
        <dbReference type="EMBL" id="KAL1503928.1"/>
    </source>
</evidence>
<gene>
    <name evidence="2" type="ORF">AB1Y20_012389</name>
</gene>
<dbReference type="Pfam" id="PF10294">
    <property type="entry name" value="Methyltransf_16"/>
    <property type="match status" value="1"/>
</dbReference>
<dbReference type="PANTHER" id="PTHR14614">
    <property type="entry name" value="HEPATOCELLULAR CARCINOMA-ASSOCIATED ANTIGEN"/>
    <property type="match status" value="1"/>
</dbReference>
<dbReference type="Gene3D" id="3.40.50.150">
    <property type="entry name" value="Vaccinia Virus protein VP39"/>
    <property type="match status" value="1"/>
</dbReference>